<reference evidence="1" key="1">
    <citation type="submission" date="2024-02" db="EMBL/GenBank/DDBJ databases">
        <title>Metagenome Assembled Genome of Zalaria obscura JY119.</title>
        <authorList>
            <person name="Vighnesh L."/>
            <person name="Jagadeeshwari U."/>
            <person name="Venkata Ramana C."/>
            <person name="Sasikala C."/>
        </authorList>
    </citation>
    <scope>NUCLEOTIDE SEQUENCE</scope>
    <source>
        <strain evidence="1">JY119</strain>
    </source>
</reference>
<evidence type="ECO:0000313" key="1">
    <source>
        <dbReference type="EMBL" id="KAK8215136.1"/>
    </source>
</evidence>
<name>A0ACC3SMG9_9PEZI</name>
<evidence type="ECO:0000313" key="2">
    <source>
        <dbReference type="Proteomes" id="UP001320706"/>
    </source>
</evidence>
<proteinExistence type="predicted"/>
<dbReference type="EMBL" id="JAMKPW020000009">
    <property type="protein sequence ID" value="KAK8215136.1"/>
    <property type="molecule type" value="Genomic_DNA"/>
</dbReference>
<organism evidence="1 2">
    <name type="scientific">Zalaria obscura</name>
    <dbReference type="NCBI Taxonomy" id="2024903"/>
    <lineage>
        <taxon>Eukaryota</taxon>
        <taxon>Fungi</taxon>
        <taxon>Dikarya</taxon>
        <taxon>Ascomycota</taxon>
        <taxon>Pezizomycotina</taxon>
        <taxon>Dothideomycetes</taxon>
        <taxon>Dothideomycetidae</taxon>
        <taxon>Dothideales</taxon>
        <taxon>Zalariaceae</taxon>
        <taxon>Zalaria</taxon>
    </lineage>
</organism>
<accession>A0ACC3SMG9</accession>
<protein>
    <submittedName>
        <fullName evidence="1">Uncharacterized protein</fullName>
    </submittedName>
</protein>
<gene>
    <name evidence="1" type="ORF">M8818_002146</name>
</gene>
<keyword evidence="2" id="KW-1185">Reference proteome</keyword>
<comment type="caution">
    <text evidence="1">The sequence shown here is derived from an EMBL/GenBank/DDBJ whole genome shotgun (WGS) entry which is preliminary data.</text>
</comment>
<dbReference type="Proteomes" id="UP001320706">
    <property type="component" value="Unassembled WGS sequence"/>
</dbReference>
<sequence length="733" mass="78550">MQSIFRLPWCNDQIGEKKADKPGLNKMRSSPFVEIPVLNKLKRKRTDSPDAQQQEEGNLDEGNLEAKKRRIAEAKPQAKSPAKKAGAEACIRKEQTEVVETGSTSTVSVSGGMMPSAQRSQTYHFLPSDTMLEGSGEISTEEPKAEANQIAGTNDRTVQEVVEKKPEEREGNKMSDSAKMSKLQQVIEEQFNLDIQMKHRELQLIEQELAKCQVALEQLRRCRLIPYPGVEGLSQDLSAGVGPALKPGDGYTQPQAPTPWGVVDGPYTRHYAKWLLPGSTFDPITYQLAIAQAEASARAAGRQTRNSGVGIPPPATKSRGSRGSTGNDISTLTPLGGAVPRASRGPLVLPNKDGVQVKLVCKVDGRSNFNSVQGFLNHCRIAHKLNYLTHEEAATDCGQPMTEEDWKLVNSAPPPPTAAPVRTPAPRASVPIPAPEARVHPFNSSTFEQRPGLPSPWRIHNKSRQQTQSALPSKPSSTTASTSAPNSFHSTPLIPSPSTPYLTAAFAKRGLGGDLARAIATAKERIDLSELADDDAMDSSTPASATTSTHRPSVFKNTTPNLNPQTLARSPANPERPVSRKGHRAPAPASTSTVPSTSTAQSTSMSTSRPRPAPLAAKLAQDLRDEIPESPQESPHTADSNPGLVSDHDDDPASDADEDDEGGSEDASHAHAHGRMPGMRGGLSAAAARTCGEMDLDLEVEDEDGGDGHGVLIRPRGLLVGEARDERPGTRAK</sequence>